<proteinExistence type="predicted"/>
<dbReference type="InterPro" id="IPR045629">
    <property type="entry name" value="DUF6232"/>
</dbReference>
<evidence type="ECO:0000313" key="2">
    <source>
        <dbReference type="EMBL" id="GIE17750.1"/>
    </source>
</evidence>
<reference evidence="2 3" key="1">
    <citation type="submission" date="2021-01" db="EMBL/GenBank/DDBJ databases">
        <title>Whole genome shotgun sequence of Actinoplanes humidus NBRC 14915.</title>
        <authorList>
            <person name="Komaki H."/>
            <person name="Tamura T."/>
        </authorList>
    </citation>
    <scope>NUCLEOTIDE SEQUENCE [LARGE SCALE GENOMIC DNA]</scope>
    <source>
        <strain evidence="2 3">NBRC 14915</strain>
    </source>
</reference>
<comment type="caution">
    <text evidence="2">The sequence shown here is derived from an EMBL/GenBank/DDBJ whole genome shotgun (WGS) entry which is preliminary data.</text>
</comment>
<dbReference type="EMBL" id="BOMN01000012">
    <property type="protein sequence ID" value="GIE17750.1"/>
    <property type="molecule type" value="Genomic_DNA"/>
</dbReference>
<feature type="transmembrane region" description="Helical" evidence="1">
    <location>
        <begin position="57"/>
        <end position="74"/>
    </location>
</feature>
<keyword evidence="1" id="KW-1133">Transmembrane helix</keyword>
<keyword evidence="3" id="KW-1185">Reference proteome</keyword>
<gene>
    <name evidence="2" type="ORF">Ahu01nite_008520</name>
</gene>
<protein>
    <submittedName>
        <fullName evidence="2">Uncharacterized protein</fullName>
    </submittedName>
</protein>
<feature type="transmembrane region" description="Helical" evidence="1">
    <location>
        <begin position="80"/>
        <end position="100"/>
    </location>
</feature>
<keyword evidence="1" id="KW-0472">Membrane</keyword>
<sequence>MTVESGTAVPGQSGWVVYYDGPGVVVTSWYVMNAAGRYPVTSLTEVRQVHLRSGGPRLAAVIAGATAVIVAVPLSVPFGYAALLIAAAAAVLGGIAAQVVDRRYNPRWMALWATHQGHDVELFGSSDKQQFEQVRRAVIRAVQINRDPWS</sequence>
<accession>A0ABQ3ZGP7</accession>
<name>A0ABQ3ZGP7_9ACTN</name>
<dbReference type="RefSeq" id="WP_203835037.1">
    <property type="nucleotide sequence ID" value="NZ_BAAATV010000001.1"/>
</dbReference>
<dbReference type="Pfam" id="PF19744">
    <property type="entry name" value="DUF6232"/>
    <property type="match status" value="1"/>
</dbReference>
<organism evidence="2 3">
    <name type="scientific">Winogradskya humida</name>
    <dbReference type="NCBI Taxonomy" id="113566"/>
    <lineage>
        <taxon>Bacteria</taxon>
        <taxon>Bacillati</taxon>
        <taxon>Actinomycetota</taxon>
        <taxon>Actinomycetes</taxon>
        <taxon>Micromonosporales</taxon>
        <taxon>Micromonosporaceae</taxon>
        <taxon>Winogradskya</taxon>
    </lineage>
</organism>
<keyword evidence="1" id="KW-0812">Transmembrane</keyword>
<evidence type="ECO:0000313" key="3">
    <source>
        <dbReference type="Proteomes" id="UP000603200"/>
    </source>
</evidence>
<evidence type="ECO:0000256" key="1">
    <source>
        <dbReference type="SAM" id="Phobius"/>
    </source>
</evidence>
<dbReference type="Proteomes" id="UP000603200">
    <property type="component" value="Unassembled WGS sequence"/>
</dbReference>